<dbReference type="InterPro" id="IPR029775">
    <property type="entry name" value="NPHP4"/>
</dbReference>
<evidence type="ECO:0000259" key="1">
    <source>
        <dbReference type="Pfam" id="PF26187"/>
    </source>
</evidence>
<keyword evidence="3" id="KW-1185">Reference proteome</keyword>
<feature type="domain" description="NPHP4 Ig-like" evidence="1">
    <location>
        <begin position="585"/>
        <end position="669"/>
    </location>
</feature>
<gene>
    <name evidence="2" type="ORF">OKIOD_LOCUS15161</name>
</gene>
<dbReference type="Pfam" id="PF26187">
    <property type="entry name" value="Ig_NPHP4_4th"/>
    <property type="match status" value="1"/>
</dbReference>
<dbReference type="InterPro" id="IPR058685">
    <property type="entry name" value="Ig_NPHP4_4th"/>
</dbReference>
<sequence length="670" mass="76079">MLLTWGQPAAKQSRQVRQSLSKQPVNLLDVHVNLDFTTVKCNPELFGPKCAISEHLPRERKITLSNFVVDYCGQLDQNETRLRVGEHNGENWVLAPTVVNLTYSPSDQAHVNIFQADSRVTITVYTQLRFVLEKLEWFGEDEARATTLVVGFMNCKSKAKVGNRSVILRSVSTDNKATLKVTLTDGDHVEPNKLTEIETTRVHHSELMKVLNPIPNKEIISRIAPETAGPSDLLPKISKLRKYFSEDHEAAQAEKMRLARVSRLKTFDDSDFALTKQAAIFSTLIESATEYIHLIGIAGERVPCKLPFHNQQNKELTLMLDTLPQEFSMRPSRYVSRSSTGIYSICLPPMIEAEILFDFFPINPQPQINVTLDLRTSCGSVYHRFFLRGFVLPPRQYSTINLVEAENSILKKNIPLPIALSSSTTFHNYFFYKISGEPLIGHRFQKLSANEIEFAMKTPNAPDEIIGWLHFHEGHRWRHSIKMTIQAAVSLGSQTLDQGTFKYMSVPFQIPISGRPTFHYSHAIRNMNIRYCDEALPIVQDYPKFGVYAHCPGNFRRMLRITNSGSVMQNYIFHLDVQPPKISKEMELYLKGSKNVRKRVALHNPYNQPKTFKISSSCAKNAIVTRPDIQLGADENGKIELILSGVTGKYYIFINDENNLAEDAFAISVF</sequence>
<dbReference type="Proteomes" id="UP001158576">
    <property type="component" value="Chromosome 2"/>
</dbReference>
<evidence type="ECO:0000313" key="2">
    <source>
        <dbReference type="EMBL" id="CAG5112151.1"/>
    </source>
</evidence>
<dbReference type="PANTHER" id="PTHR31043">
    <property type="entry name" value="NEPHROCYSTIN-4"/>
    <property type="match status" value="1"/>
</dbReference>
<accession>A0ABN7T3J1</accession>
<protein>
    <submittedName>
        <fullName evidence="2">Oidioi.mRNA.OKI2018_I69.chr2.g6396.t1.cds</fullName>
    </submittedName>
</protein>
<proteinExistence type="predicted"/>
<reference evidence="2 3" key="1">
    <citation type="submission" date="2021-04" db="EMBL/GenBank/DDBJ databases">
        <authorList>
            <person name="Bliznina A."/>
        </authorList>
    </citation>
    <scope>NUCLEOTIDE SEQUENCE [LARGE SCALE GENOMIC DNA]</scope>
</reference>
<dbReference type="EMBL" id="OU015567">
    <property type="protein sequence ID" value="CAG5112151.1"/>
    <property type="molecule type" value="Genomic_DNA"/>
</dbReference>
<organism evidence="2 3">
    <name type="scientific">Oikopleura dioica</name>
    <name type="common">Tunicate</name>
    <dbReference type="NCBI Taxonomy" id="34765"/>
    <lineage>
        <taxon>Eukaryota</taxon>
        <taxon>Metazoa</taxon>
        <taxon>Chordata</taxon>
        <taxon>Tunicata</taxon>
        <taxon>Appendicularia</taxon>
        <taxon>Copelata</taxon>
        <taxon>Oikopleuridae</taxon>
        <taxon>Oikopleura</taxon>
    </lineage>
</organism>
<name>A0ABN7T3J1_OIKDI</name>
<evidence type="ECO:0000313" key="3">
    <source>
        <dbReference type="Proteomes" id="UP001158576"/>
    </source>
</evidence>
<dbReference type="PANTHER" id="PTHR31043:SF3">
    <property type="entry name" value="NEPHROCYSTIN-4"/>
    <property type="match status" value="1"/>
</dbReference>